<gene>
    <name evidence="2" type="ORF">ABL78_6973</name>
</gene>
<feature type="region of interest" description="Disordered" evidence="1">
    <location>
        <begin position="561"/>
        <end position="592"/>
    </location>
</feature>
<sequence>MSTSQRVPLRRVRCLSQKPGGDVRVHQPPPEITAESNFPAHHPSLEANGRDDSVLLSHSAMTSMTRLQTPLNTARASVVIDMPLCCSPPMSMRDGTTFKTASIGATVEIASPRSAVVSDERAQRVDETVSGESGAACGRHGGPTAAGATAEKVVPKRLSDGSGSSAMLRMPASGERRQEECQLRPTEECLSFEIYSCSMWNLNNRSANRPNSTIGDPRIVPCSLGNACRTSPMAPSILPMVVVPDSFSQRNAMSTSLGDPQQNGRYAAMSQSSRSEEAHLLALRPIDGEEFFAVGSVPPHPHGSLLDDIVRNSATDSFQVDAVFGSSAQPLRVDSSVSSPNLKRSNVHLHPASNTSGLGCGAANGRYTSTSTCSPPQISAEVTAVSAGGSDCLGPEVFSSDQLAHIPTVQLKQRSRNTTAAVTGAGGDTPCGRQGTKLLARHSSDFFAPSGAAHTDEGPLSPSKDDFSIVRAPVTGLRARVLGNSAVDEEEAAEDPEALELLTKQMQNFASKIARHLRDGSGVSTQQRLVLLPGDSPVVAPAQETKAEVIRRANAAAVKEEEVQSERAGGKEACAATSPSNVSPKMPPADTTDTGNTCCYLTASEEVKRSAPKTAGKHVRFNLEGLALRDEEGPNALQMPRHGGVQHNCEPLVCPLSLPSLLNSDASGTGSCAVPVGIAEQTSAKRHHSPKVVDVRSVLRAGVTGQCVPLFSDAIAEEAVESTEGSEVVLLPCMTSSVVVECPLVSDSPSGSAVGVLLNSRNDSDCQKQLTEVVPEALSTAATAHGTASTNAALMPSPLAAIPHFTYSAQEPQKKRKPAGKIRRSTKTHRRSVAATVAGSNASVTVSRCRSSLTSRPLQLTPLNQQQETLLSSVEVRPPENAQQPYCVSISSPNLRASSTTKIGLFSTPTGTGAGGLASPKRGASVVDAVRPNHRIDLHDLWKNNCTSIAAAAPITSLTASTPPRSLCVTQVNQSQRDSGMLINAAAAAPPSPSSKDGEAKKPCGAARRNAVGTLPSPTGAAGVATAPSSRRSSLSLACAPALKAGTYAELPPLSVTQRSPNVTPGAAVQHHLVTPSPSVVDPEAAVFVGIDNGMLPPALAYRSSTSHGTRDSSYDISEVGVSDGAGSALEMPPACFDSNVQYKGYCEEAAVPANCGGGSHTPEPSLNVNADNRVQVVPQNVHVLPRLSTSSTRLRTS</sequence>
<organism evidence="2 3">
    <name type="scientific">Leptomonas seymouri</name>
    <dbReference type="NCBI Taxonomy" id="5684"/>
    <lineage>
        <taxon>Eukaryota</taxon>
        <taxon>Discoba</taxon>
        <taxon>Euglenozoa</taxon>
        <taxon>Kinetoplastea</taxon>
        <taxon>Metakinetoplastina</taxon>
        <taxon>Trypanosomatida</taxon>
        <taxon>Trypanosomatidae</taxon>
        <taxon>Leishmaniinae</taxon>
        <taxon>Leptomonas</taxon>
    </lineage>
</organism>
<dbReference type="EMBL" id="LJSK01000303">
    <property type="protein sequence ID" value="KPI83981.1"/>
    <property type="molecule type" value="Genomic_DNA"/>
</dbReference>
<dbReference type="AlphaFoldDB" id="A0A0N1HT15"/>
<feature type="compositionally biased region" description="Basic and acidic residues" evidence="1">
    <location>
        <begin position="561"/>
        <end position="570"/>
    </location>
</feature>
<accession>A0A0N1HT15</accession>
<protein>
    <submittedName>
        <fullName evidence="2">Uncharacterized protein</fullName>
    </submittedName>
</protein>
<proteinExistence type="predicted"/>
<feature type="region of interest" description="Disordered" evidence="1">
    <location>
        <begin position="810"/>
        <end position="831"/>
    </location>
</feature>
<dbReference type="OrthoDB" id="264767at2759"/>
<name>A0A0N1HT15_LEPSE</name>
<feature type="compositionally biased region" description="Basic and acidic residues" evidence="1">
    <location>
        <begin position="118"/>
        <end position="127"/>
    </location>
</feature>
<feature type="compositionally biased region" description="Basic residues" evidence="1">
    <location>
        <begin position="814"/>
        <end position="831"/>
    </location>
</feature>
<feature type="region of interest" description="Disordered" evidence="1">
    <location>
        <begin position="115"/>
        <end position="179"/>
    </location>
</feature>
<evidence type="ECO:0000256" key="1">
    <source>
        <dbReference type="SAM" id="MobiDB-lite"/>
    </source>
</evidence>
<dbReference type="Proteomes" id="UP000038009">
    <property type="component" value="Unassembled WGS sequence"/>
</dbReference>
<evidence type="ECO:0000313" key="2">
    <source>
        <dbReference type="EMBL" id="KPI83981.1"/>
    </source>
</evidence>
<keyword evidence="3" id="KW-1185">Reference proteome</keyword>
<comment type="caution">
    <text evidence="2">The sequence shown here is derived from an EMBL/GenBank/DDBJ whole genome shotgun (WGS) entry which is preliminary data.</text>
</comment>
<dbReference type="OMA" id="YAAMSQS"/>
<dbReference type="VEuPathDB" id="TriTrypDB:Lsey_0303_0040"/>
<feature type="region of interest" description="Disordered" evidence="1">
    <location>
        <begin position="987"/>
        <end position="1027"/>
    </location>
</feature>
<evidence type="ECO:0000313" key="3">
    <source>
        <dbReference type="Proteomes" id="UP000038009"/>
    </source>
</evidence>
<reference evidence="2 3" key="1">
    <citation type="journal article" date="2015" name="PLoS Pathog.">
        <title>Leptomonas seymouri: Adaptations to the Dixenous Life Cycle Analyzed by Genome Sequencing, Transcriptome Profiling and Co-infection with Leishmania donovani.</title>
        <authorList>
            <person name="Kraeva N."/>
            <person name="Butenko A."/>
            <person name="Hlavacova J."/>
            <person name="Kostygov A."/>
            <person name="Myskova J."/>
            <person name="Grybchuk D."/>
            <person name="Lestinova T."/>
            <person name="Votypka J."/>
            <person name="Volf P."/>
            <person name="Opperdoes F."/>
            <person name="Flegontov P."/>
            <person name="Lukes J."/>
            <person name="Yurchenko V."/>
        </authorList>
    </citation>
    <scope>NUCLEOTIDE SEQUENCE [LARGE SCALE GENOMIC DNA]</scope>
    <source>
        <strain evidence="2 3">ATCC 30220</strain>
    </source>
</reference>